<gene>
    <name evidence="2" type="ORF">JI435_418630</name>
</gene>
<feature type="chain" id="PRO_5030825364" evidence="1">
    <location>
        <begin position="19"/>
        <end position="59"/>
    </location>
</feature>
<keyword evidence="1" id="KW-0732">Signal</keyword>
<evidence type="ECO:0000256" key="1">
    <source>
        <dbReference type="SAM" id="SignalP"/>
    </source>
</evidence>
<dbReference type="VEuPathDB" id="FungiDB:JI435_418630"/>
<proteinExistence type="predicted"/>
<feature type="signal peptide" evidence="1">
    <location>
        <begin position="1"/>
        <end position="18"/>
    </location>
</feature>
<dbReference type="AlphaFoldDB" id="A0A7U2FCL9"/>
<evidence type="ECO:0000313" key="2">
    <source>
        <dbReference type="EMBL" id="QRD02772.1"/>
    </source>
</evidence>
<dbReference type="Proteomes" id="UP000663193">
    <property type="component" value="Chromosome 14"/>
</dbReference>
<reference evidence="3" key="1">
    <citation type="journal article" date="2021" name="BMC Genomics">
        <title>Chromosome-level genome assembly and manually-curated proteome of model necrotroph Parastagonospora nodorum Sn15 reveals a genome-wide trove of candidate effector homologs, and redundancy of virulence-related functions within an accessory chromosome.</title>
        <authorList>
            <person name="Bertazzoni S."/>
            <person name="Jones D.A.B."/>
            <person name="Phan H.T."/>
            <person name="Tan K.-C."/>
            <person name="Hane J.K."/>
        </authorList>
    </citation>
    <scope>NUCLEOTIDE SEQUENCE [LARGE SCALE GENOMIC DNA]</scope>
    <source>
        <strain evidence="3">SN15 / ATCC MYA-4574 / FGSC 10173)</strain>
    </source>
</reference>
<name>A0A7U2FCL9_PHANO</name>
<evidence type="ECO:0000313" key="3">
    <source>
        <dbReference type="Proteomes" id="UP000663193"/>
    </source>
</evidence>
<dbReference type="EMBL" id="CP069036">
    <property type="protein sequence ID" value="QRD02772.1"/>
    <property type="molecule type" value="Genomic_DNA"/>
</dbReference>
<keyword evidence="3" id="KW-1185">Reference proteome</keyword>
<sequence>MALLKVFLVRTMISGIWIAQGVLPIMQDITPSQRFHDSLARNRTQCYQIKNYVRLNTYS</sequence>
<accession>A0A7U2FCL9</accession>
<protein>
    <submittedName>
        <fullName evidence="2">Uncharacterized protein</fullName>
    </submittedName>
</protein>
<organism evidence="2 3">
    <name type="scientific">Phaeosphaeria nodorum (strain SN15 / ATCC MYA-4574 / FGSC 10173)</name>
    <name type="common">Glume blotch fungus</name>
    <name type="synonym">Parastagonospora nodorum</name>
    <dbReference type="NCBI Taxonomy" id="321614"/>
    <lineage>
        <taxon>Eukaryota</taxon>
        <taxon>Fungi</taxon>
        <taxon>Dikarya</taxon>
        <taxon>Ascomycota</taxon>
        <taxon>Pezizomycotina</taxon>
        <taxon>Dothideomycetes</taxon>
        <taxon>Pleosporomycetidae</taxon>
        <taxon>Pleosporales</taxon>
        <taxon>Pleosporineae</taxon>
        <taxon>Phaeosphaeriaceae</taxon>
        <taxon>Parastagonospora</taxon>
    </lineage>
</organism>